<keyword evidence="12 17" id="KW-0598">Phosphotransferase system</keyword>
<keyword evidence="8 17" id="KW-0813">Transport</keyword>
<dbReference type="NCBIfam" id="TIGR01417">
    <property type="entry name" value="PTS_I_fam"/>
    <property type="match status" value="1"/>
</dbReference>
<protein>
    <recommendedName>
        <fullName evidence="7 17">Phosphoenolpyruvate-protein phosphotransferase</fullName>
        <ecNumber evidence="6 17">2.7.3.9</ecNumber>
    </recommendedName>
    <alternativeName>
        <fullName evidence="16 17">Phosphotransferase system, enzyme I</fullName>
    </alternativeName>
</protein>
<evidence type="ECO:0000256" key="1">
    <source>
        <dbReference type="ARBA" id="ARBA00000683"/>
    </source>
</evidence>
<feature type="domain" description="Phosphotransferase system enzyme I N-terminal" evidence="21">
    <location>
        <begin position="2"/>
        <end position="123"/>
    </location>
</feature>
<dbReference type="InterPro" id="IPR036637">
    <property type="entry name" value="Phosphohistidine_dom_sf"/>
</dbReference>
<dbReference type="SUPFAM" id="SSF51621">
    <property type="entry name" value="Phosphoenolpyruvate/pyruvate domain"/>
    <property type="match status" value="1"/>
</dbReference>
<accession>A0ABS4GGW1</accession>
<dbReference type="InterPro" id="IPR040442">
    <property type="entry name" value="Pyrv_kinase-like_dom_sf"/>
</dbReference>
<dbReference type="Gene3D" id="1.10.274.10">
    <property type="entry name" value="PtsI, HPr-binding domain"/>
    <property type="match status" value="1"/>
</dbReference>
<keyword evidence="10 17" id="KW-0762">Sugar transport</keyword>
<dbReference type="InterPro" id="IPR006318">
    <property type="entry name" value="PTS_EI-like"/>
</dbReference>
<evidence type="ECO:0000256" key="14">
    <source>
        <dbReference type="ARBA" id="ARBA00022777"/>
    </source>
</evidence>
<keyword evidence="9 17" id="KW-0963">Cytoplasm</keyword>
<dbReference type="GO" id="GO:0008965">
    <property type="term" value="F:phosphoenolpyruvate-protein phosphotransferase activity"/>
    <property type="evidence" value="ECO:0007669"/>
    <property type="project" value="UniProtKB-EC"/>
</dbReference>
<dbReference type="Pfam" id="PF02896">
    <property type="entry name" value="PEP-utilizers_C"/>
    <property type="match status" value="1"/>
</dbReference>
<dbReference type="InterPro" id="IPR015813">
    <property type="entry name" value="Pyrv/PenolPyrv_kinase-like_dom"/>
</dbReference>
<keyword evidence="13 17" id="KW-0479">Metal-binding</keyword>
<evidence type="ECO:0000256" key="4">
    <source>
        <dbReference type="ARBA" id="ARBA00004496"/>
    </source>
</evidence>
<dbReference type="Pfam" id="PF00391">
    <property type="entry name" value="PEP-utilizers"/>
    <property type="match status" value="1"/>
</dbReference>
<dbReference type="PROSITE" id="PS00370">
    <property type="entry name" value="PEP_ENZYMES_PHOS_SITE"/>
    <property type="match status" value="1"/>
</dbReference>
<evidence type="ECO:0000256" key="13">
    <source>
        <dbReference type="ARBA" id="ARBA00022723"/>
    </source>
</evidence>
<dbReference type="PANTHER" id="PTHR46244">
    <property type="entry name" value="PHOSPHOENOLPYRUVATE-PROTEIN PHOSPHOTRANSFERASE"/>
    <property type="match status" value="1"/>
</dbReference>
<evidence type="ECO:0000256" key="6">
    <source>
        <dbReference type="ARBA" id="ARBA00012232"/>
    </source>
</evidence>
<dbReference type="PROSITE" id="PS00742">
    <property type="entry name" value="PEP_ENZYMES_2"/>
    <property type="match status" value="1"/>
</dbReference>
<dbReference type="SUPFAM" id="SSF52009">
    <property type="entry name" value="Phosphohistidine domain"/>
    <property type="match status" value="1"/>
</dbReference>
<keyword evidence="23" id="KW-1185">Reference proteome</keyword>
<evidence type="ECO:0000256" key="15">
    <source>
        <dbReference type="ARBA" id="ARBA00022842"/>
    </source>
</evidence>
<dbReference type="InterPro" id="IPR000121">
    <property type="entry name" value="PEP_util_C"/>
</dbReference>
<feature type="domain" description="PEP-utilising enzyme mobile" evidence="19">
    <location>
        <begin position="150"/>
        <end position="222"/>
    </location>
</feature>
<dbReference type="InterPro" id="IPR023151">
    <property type="entry name" value="PEP_util_CS"/>
</dbReference>
<gene>
    <name evidence="22" type="ORF">J2Z76_002801</name>
</gene>
<evidence type="ECO:0000256" key="8">
    <source>
        <dbReference type="ARBA" id="ARBA00022448"/>
    </source>
</evidence>
<feature type="coiled-coil region" evidence="18">
    <location>
        <begin position="389"/>
        <end position="416"/>
    </location>
</feature>
<evidence type="ECO:0000259" key="19">
    <source>
        <dbReference type="Pfam" id="PF00391"/>
    </source>
</evidence>
<evidence type="ECO:0000256" key="3">
    <source>
        <dbReference type="ARBA" id="ARBA00002728"/>
    </source>
</evidence>
<dbReference type="Pfam" id="PF05524">
    <property type="entry name" value="PEP-utilisers_N"/>
    <property type="match status" value="1"/>
</dbReference>
<evidence type="ECO:0000256" key="16">
    <source>
        <dbReference type="ARBA" id="ARBA00033235"/>
    </source>
</evidence>
<dbReference type="Gene3D" id="3.20.20.60">
    <property type="entry name" value="Phosphoenolpyruvate-binding domains"/>
    <property type="match status" value="1"/>
</dbReference>
<dbReference type="InterPro" id="IPR008279">
    <property type="entry name" value="PEP-util_enz_mobile_dom"/>
</dbReference>
<evidence type="ECO:0000256" key="11">
    <source>
        <dbReference type="ARBA" id="ARBA00022679"/>
    </source>
</evidence>
<evidence type="ECO:0000256" key="2">
    <source>
        <dbReference type="ARBA" id="ARBA00001946"/>
    </source>
</evidence>
<dbReference type="InterPro" id="IPR036618">
    <property type="entry name" value="PtsI_HPr-bd_sf"/>
</dbReference>
<keyword evidence="18" id="KW-0175">Coiled coil</keyword>
<evidence type="ECO:0000313" key="22">
    <source>
        <dbReference type="EMBL" id="MBP1926929.1"/>
    </source>
</evidence>
<dbReference type="PIRSF" id="PIRSF000732">
    <property type="entry name" value="PTS_enzyme_I"/>
    <property type="match status" value="1"/>
</dbReference>
<keyword evidence="14 17" id="KW-0418">Kinase</keyword>
<evidence type="ECO:0000259" key="21">
    <source>
        <dbReference type="Pfam" id="PF05524"/>
    </source>
</evidence>
<comment type="similarity">
    <text evidence="5 17">Belongs to the PEP-utilizing enzyme family.</text>
</comment>
<comment type="function">
    <text evidence="3 17">General (non sugar-specific) component of the phosphoenolpyruvate-dependent sugar phosphotransferase system (sugar PTS). This major carbohydrate active-transport system catalyzes the phosphorylation of incoming sugar substrates concomitantly with their translocation across the cell membrane. Enzyme I transfers the phosphoryl group from phosphoenolpyruvate (PEP) to the phosphoryl carrier protein (HPr).</text>
</comment>
<comment type="subcellular location">
    <subcellularLocation>
        <location evidence="4 17">Cytoplasm</location>
    </subcellularLocation>
</comment>
<evidence type="ECO:0000256" key="17">
    <source>
        <dbReference type="PIRNR" id="PIRNR000732"/>
    </source>
</evidence>
<evidence type="ECO:0000313" key="23">
    <source>
        <dbReference type="Proteomes" id="UP001519342"/>
    </source>
</evidence>
<evidence type="ECO:0000259" key="20">
    <source>
        <dbReference type="Pfam" id="PF02896"/>
    </source>
</evidence>
<keyword evidence="11 17" id="KW-0808">Transferase</keyword>
<dbReference type="SUPFAM" id="SSF47831">
    <property type="entry name" value="Enzyme I of the PEP:sugar phosphotransferase system HPr-binding (sub)domain"/>
    <property type="match status" value="1"/>
</dbReference>
<comment type="cofactor">
    <cofactor evidence="2 17">
        <name>Mg(2+)</name>
        <dbReference type="ChEBI" id="CHEBI:18420"/>
    </cofactor>
</comment>
<feature type="domain" description="PEP-utilising enzyme C-terminal" evidence="20">
    <location>
        <begin position="248"/>
        <end position="537"/>
    </location>
</feature>
<evidence type="ECO:0000256" key="18">
    <source>
        <dbReference type="SAM" id="Coils"/>
    </source>
</evidence>
<dbReference type="RefSeq" id="WP_209512650.1">
    <property type="nucleotide sequence ID" value="NZ_JAGGKS010000009.1"/>
</dbReference>
<proteinExistence type="inferred from homology"/>
<dbReference type="InterPro" id="IPR008731">
    <property type="entry name" value="PTS_EIN"/>
</dbReference>
<keyword evidence="15 17" id="KW-0460">Magnesium</keyword>
<dbReference type="InterPro" id="IPR018274">
    <property type="entry name" value="PEP_util_AS"/>
</dbReference>
<sequence length="583" mass="66136">MKGLGVSQGIGIGKAFIIQKKALDVEMIKVNDTDSEVKRFKNSLEVCRLEIEEIYMKTLKNMGEKEAQIFRAHEMILEDEAFISEVEMKINNEHVNAEYALNEIANSYIKMFESIKDEYLRERSEDIKDIMSRILRILLGINVTDYDKMDENSIVIAKDLTPSDTALLDKSKVSAMITETGGKTSHAAIMARIMGIPTVVGIEGILEKVKDSDIVVCDGKSGKVMINPCEKQAKYYMKKKQIEMKINKELRKQVGLPTITKDGYKIELLSNIGSPKDVELALKNDTEGIGLFRSEFIFMNRNCKPSEEEQFQEYKEVLECMGDKPVIIRTLDIGGDKEVPYLKIPKEMNPFLGYRAIRLCLGDTEIFRTQLKAILRASVFGNAKIMFPMISTMKELKDAKRILEEEKKELKKMGIAFKENIQIGIMIEIPSAAIISDLLAREVDFFSIGTNDLIQYTMAVDRMNSKLSHLYSQYHPALLRLISSIIKNAHEAGKWVGMCGEAAGDPKLIPVFLGMGLDEFSMNSPSILNSRYIIRGLNKKDMEQIAENTLKLENAIEVENYLSDLFSDDEKENHLNCNDKKEY</sequence>
<dbReference type="PRINTS" id="PR01736">
    <property type="entry name" value="PHPHTRNFRASE"/>
</dbReference>
<dbReference type="InterPro" id="IPR024692">
    <property type="entry name" value="PTS_EI"/>
</dbReference>
<dbReference type="EC" id="2.7.3.9" evidence="6 17"/>
<dbReference type="Gene3D" id="3.50.30.10">
    <property type="entry name" value="Phosphohistidine domain"/>
    <property type="match status" value="1"/>
</dbReference>
<dbReference type="EMBL" id="JAGGKS010000009">
    <property type="protein sequence ID" value="MBP1926929.1"/>
    <property type="molecule type" value="Genomic_DNA"/>
</dbReference>
<name>A0ABS4GGW1_9FIRM</name>
<evidence type="ECO:0000256" key="5">
    <source>
        <dbReference type="ARBA" id="ARBA00007837"/>
    </source>
</evidence>
<organism evidence="22 23">
    <name type="scientific">Sedimentibacter acidaminivorans</name>
    <dbReference type="NCBI Taxonomy" id="913099"/>
    <lineage>
        <taxon>Bacteria</taxon>
        <taxon>Bacillati</taxon>
        <taxon>Bacillota</taxon>
        <taxon>Tissierellia</taxon>
        <taxon>Sedimentibacter</taxon>
    </lineage>
</organism>
<dbReference type="Proteomes" id="UP001519342">
    <property type="component" value="Unassembled WGS sequence"/>
</dbReference>
<evidence type="ECO:0000256" key="7">
    <source>
        <dbReference type="ARBA" id="ARBA00016544"/>
    </source>
</evidence>
<evidence type="ECO:0000256" key="12">
    <source>
        <dbReference type="ARBA" id="ARBA00022683"/>
    </source>
</evidence>
<comment type="catalytic activity">
    <reaction evidence="1 17">
        <text>L-histidyl-[protein] + phosphoenolpyruvate = N(pros)-phospho-L-histidyl-[protein] + pyruvate</text>
        <dbReference type="Rhea" id="RHEA:23880"/>
        <dbReference type="Rhea" id="RHEA-COMP:9745"/>
        <dbReference type="Rhea" id="RHEA-COMP:9746"/>
        <dbReference type="ChEBI" id="CHEBI:15361"/>
        <dbReference type="ChEBI" id="CHEBI:29979"/>
        <dbReference type="ChEBI" id="CHEBI:58702"/>
        <dbReference type="ChEBI" id="CHEBI:64837"/>
        <dbReference type="EC" id="2.7.3.9"/>
    </reaction>
</comment>
<dbReference type="PANTHER" id="PTHR46244:SF3">
    <property type="entry name" value="PHOSPHOENOLPYRUVATE-PROTEIN PHOSPHOTRANSFERASE"/>
    <property type="match status" value="1"/>
</dbReference>
<dbReference type="InterPro" id="IPR050499">
    <property type="entry name" value="PEP-utilizing_PTS_enzyme"/>
</dbReference>
<reference evidence="22 23" key="1">
    <citation type="submission" date="2021-03" db="EMBL/GenBank/DDBJ databases">
        <title>Genomic Encyclopedia of Type Strains, Phase IV (KMG-IV): sequencing the most valuable type-strain genomes for metagenomic binning, comparative biology and taxonomic classification.</title>
        <authorList>
            <person name="Goeker M."/>
        </authorList>
    </citation>
    <scope>NUCLEOTIDE SEQUENCE [LARGE SCALE GENOMIC DNA]</scope>
    <source>
        <strain evidence="22 23">DSM 24004</strain>
    </source>
</reference>
<evidence type="ECO:0000256" key="9">
    <source>
        <dbReference type="ARBA" id="ARBA00022490"/>
    </source>
</evidence>
<evidence type="ECO:0000256" key="10">
    <source>
        <dbReference type="ARBA" id="ARBA00022597"/>
    </source>
</evidence>
<comment type="caution">
    <text evidence="22">The sequence shown here is derived from an EMBL/GenBank/DDBJ whole genome shotgun (WGS) entry which is preliminary data.</text>
</comment>